<dbReference type="EMBL" id="JAHRIP010084553">
    <property type="protein sequence ID" value="MEQ2313255.1"/>
    <property type="molecule type" value="Genomic_DNA"/>
</dbReference>
<evidence type="ECO:0000313" key="2">
    <source>
        <dbReference type="EMBL" id="MEQ2313255.1"/>
    </source>
</evidence>
<name>A0ABV1A4E1_9TELE</name>
<keyword evidence="3" id="KW-1185">Reference proteome</keyword>
<evidence type="ECO:0000313" key="3">
    <source>
        <dbReference type="Proteomes" id="UP001469553"/>
    </source>
</evidence>
<dbReference type="Proteomes" id="UP001469553">
    <property type="component" value="Unassembled WGS sequence"/>
</dbReference>
<evidence type="ECO:0000256" key="1">
    <source>
        <dbReference type="SAM" id="Phobius"/>
    </source>
</evidence>
<keyword evidence="1" id="KW-0812">Transmembrane</keyword>
<keyword evidence="1" id="KW-0472">Membrane</keyword>
<feature type="transmembrane region" description="Helical" evidence="1">
    <location>
        <begin position="20"/>
        <end position="42"/>
    </location>
</feature>
<feature type="non-terminal residue" evidence="2">
    <location>
        <position position="123"/>
    </location>
</feature>
<reference evidence="2 3" key="1">
    <citation type="submission" date="2021-06" db="EMBL/GenBank/DDBJ databases">
        <authorList>
            <person name="Palmer J.M."/>
        </authorList>
    </citation>
    <scope>NUCLEOTIDE SEQUENCE [LARGE SCALE GENOMIC DNA]</scope>
    <source>
        <strain evidence="2 3">AS_MEX2019</strain>
        <tissue evidence="2">Muscle</tissue>
    </source>
</reference>
<organism evidence="2 3">
    <name type="scientific">Ameca splendens</name>
    <dbReference type="NCBI Taxonomy" id="208324"/>
    <lineage>
        <taxon>Eukaryota</taxon>
        <taxon>Metazoa</taxon>
        <taxon>Chordata</taxon>
        <taxon>Craniata</taxon>
        <taxon>Vertebrata</taxon>
        <taxon>Euteleostomi</taxon>
        <taxon>Actinopterygii</taxon>
        <taxon>Neopterygii</taxon>
        <taxon>Teleostei</taxon>
        <taxon>Neoteleostei</taxon>
        <taxon>Acanthomorphata</taxon>
        <taxon>Ovalentaria</taxon>
        <taxon>Atherinomorphae</taxon>
        <taxon>Cyprinodontiformes</taxon>
        <taxon>Goodeidae</taxon>
        <taxon>Ameca</taxon>
    </lineage>
</organism>
<protein>
    <recommendedName>
        <fullName evidence="4">Ubiquitinyl hydrolase 1</fullName>
    </recommendedName>
</protein>
<gene>
    <name evidence="2" type="ORF">AMECASPLE_039856</name>
</gene>
<keyword evidence="1" id="KW-1133">Transmembrane helix</keyword>
<comment type="caution">
    <text evidence="2">The sequence shown here is derived from an EMBL/GenBank/DDBJ whole genome shotgun (WGS) entry which is preliminary data.</text>
</comment>
<sequence>MKSRPIMSGCKLDSHRPYVFFLYIFLVFLSELIFKFFINVFFCVSNVLCVCAFVILRTVTERLAGETRPYSGHFEILRSDGSVIPVNSEGQNCLYHAVVQATSQSPADLKQRAEKLRNEVKTS</sequence>
<accession>A0ABV1A4E1</accession>
<evidence type="ECO:0008006" key="4">
    <source>
        <dbReference type="Google" id="ProtNLM"/>
    </source>
</evidence>
<proteinExistence type="predicted"/>